<feature type="region of interest" description="Disordered" evidence="1">
    <location>
        <begin position="1194"/>
        <end position="1234"/>
    </location>
</feature>
<organism evidence="2 3">
    <name type="scientific">Volvox reticuliferus</name>
    <dbReference type="NCBI Taxonomy" id="1737510"/>
    <lineage>
        <taxon>Eukaryota</taxon>
        <taxon>Viridiplantae</taxon>
        <taxon>Chlorophyta</taxon>
        <taxon>core chlorophytes</taxon>
        <taxon>Chlorophyceae</taxon>
        <taxon>CS clade</taxon>
        <taxon>Chlamydomonadales</taxon>
        <taxon>Volvocaceae</taxon>
        <taxon>Volvox</taxon>
    </lineage>
</organism>
<protein>
    <submittedName>
        <fullName evidence="2">Uncharacterized protein</fullName>
    </submittedName>
</protein>
<feature type="region of interest" description="Disordered" evidence="1">
    <location>
        <begin position="618"/>
        <end position="688"/>
    </location>
</feature>
<feature type="region of interest" description="Disordered" evidence="1">
    <location>
        <begin position="775"/>
        <end position="834"/>
    </location>
</feature>
<sequence>METDEASSETTGDGKIPRLCEGNGNNVPDEATGIRPCNPVQGATNRGESVSVPSATPISASIDGRYKEVSSLYVDTKHEFAHLGLPGLTTDTKLDAKDEAAVQVKAAARSSAQTPGTRIVTCDEDTLNNVTQAAALRLPSPLHNSRYSLQPWSRLAKLPTSVSAAAQLAPGTSSATNKQLAINCGPEGDVGTACDCVSDGGICKNEPSALDGLLFAAAAAASAAGILRESSAAPSSLVAMDSKDLRVLHAATSPTSQSGEHPARPAATVHARPPRGSSAAVNRATGGGGSCGRGSGKLPCSSIAAALTAFATSDSETLAASWGLRSGQQLVGGTWRCSGGGGGEGDDASSRGHHLHHHHHQQLLPALQRQASKGNDEEGWRSRHHSKQMQLPPAPHVIGAGTISCGDGGTTRGTTSHHATTCGTANGSGATAAAAISAASTGAVRSKGVLSPKVPVIMPRQFAERIMDPSTILKYGITVVVRRIGPVPLAVSQPLPTSVNATAAAGSSDACRGRNGGGGSDVDGSDVAGGAGEASGNADLVLTAQVEQFFHAQGYSQYRVLGLKEISCGYHNWRIEMWEALGDRTVRLTICAPPQAVKAPAPLQLMFPQPAAAYRGPQEVTAATSDGGGGGSGKDGDTARGLQQGAAGREPADKEPQVKRDPGLECTEEVGEEDYDDDDGGGGGSASAAAAPLELEAGRGAHLLVAAAVAAAAGRSGRCKGGGSGSHEVAAGAGAGRRPRGGGISGGVYAGDGSGTMSVIGMKRGAEMEAEVEACPGSETEDPDTSATTRLGGGGGSDHKLLRTSTGAAAKAVRDPGGGGGGGKDDLGLLQGPGPEVARSIRGEHGRRRLWEGKARPVRRTGGGWRDTAAGSGAGGGGGSGAFGGYSSLPAEDMPQELPGALASSPHPCRKGGATVLSPDHFIHLPRLFFQDNFDTAAVLSGGLRVQVQAGNLLDPIITTVSVASYQNHTGYRYYRLLGFKDVPRRYVGWRVAAWDKVAADMVRVRLSPPLGMPLRVALARAGQLGAAGSSGGRPPQDAAAAVVIGIGVADTSANAAGGHRDGFGNDNGNCNAGCAEGLLPQQRRSRRAEAAPAAGGPRFNRPGAAAQECHSENEEDRAAGLAMMNLGWDLREKRLRQQEHTSPGTVAAVPVSGPEVNAVGIPGSREATAERSNFMAKLVAGTAGACADTGMGKGGTAAQQAMRRGGGRGSEAGVAGGKGSDMGSGDDGDVAGGIKRGVHRAEWAAGNATAAAGDGDDVGGDSDAGGSPAGGLPAARRRPAGVTADTCANSTLPYNLAASGREASLSHLLRKSGQGMAGASSSGVIRHVAPSTAEVRRIMEAGVAAAVARLEVPASRVRSVVSQNQSVVRPDKGRVYLQKPFVESSLAVTATPLSVQVVINSGGQLDPATYPTKVTLSSSGAHGKAEYLLRLTAPMKHAHSGQLIVGWSAMGRQLLLMHLAPAPAGAADLGQERARTLAGQMPAPPLRVRAGVVGMLAATVG</sequence>
<reference evidence="2" key="1">
    <citation type="journal article" date="2021" name="Proc. Natl. Acad. Sci. U.S.A.">
        <title>Three genomes in the algal genus Volvox reveal the fate of a haploid sex-determining region after a transition to homothallism.</title>
        <authorList>
            <person name="Yamamoto K."/>
            <person name="Hamaji T."/>
            <person name="Kawai-Toyooka H."/>
            <person name="Matsuzaki R."/>
            <person name="Takahashi F."/>
            <person name="Nishimura Y."/>
            <person name="Kawachi M."/>
            <person name="Noguchi H."/>
            <person name="Minakuchi Y."/>
            <person name="Umen J.G."/>
            <person name="Toyoda A."/>
            <person name="Nozaki H."/>
        </authorList>
    </citation>
    <scope>NUCLEOTIDE SEQUENCE</scope>
    <source>
        <strain evidence="2">NIES-3785</strain>
    </source>
</reference>
<feature type="region of interest" description="Disordered" evidence="1">
    <location>
        <begin position="1251"/>
        <end position="1280"/>
    </location>
</feature>
<feature type="compositionally biased region" description="Acidic residues" evidence="1">
    <location>
        <begin position="666"/>
        <end position="680"/>
    </location>
</feature>
<evidence type="ECO:0000313" key="2">
    <source>
        <dbReference type="EMBL" id="GIL98076.1"/>
    </source>
</evidence>
<comment type="caution">
    <text evidence="2">The sequence shown here is derived from an EMBL/GenBank/DDBJ whole genome shotgun (WGS) entry which is preliminary data.</text>
</comment>
<feature type="region of interest" description="Disordered" evidence="1">
    <location>
        <begin position="715"/>
        <end position="738"/>
    </location>
</feature>
<feature type="region of interest" description="Disordered" evidence="1">
    <location>
        <begin position="251"/>
        <end position="295"/>
    </location>
</feature>
<feature type="region of interest" description="Disordered" evidence="1">
    <location>
        <begin position="504"/>
        <end position="530"/>
    </location>
</feature>
<feature type="compositionally biased region" description="Low complexity" evidence="1">
    <location>
        <begin position="1265"/>
        <end position="1275"/>
    </location>
</feature>
<feature type="compositionally biased region" description="Basic residues" evidence="1">
    <location>
        <begin position="351"/>
        <end position="361"/>
    </location>
</feature>
<feature type="non-terminal residue" evidence="2">
    <location>
        <position position="1"/>
    </location>
</feature>
<accession>A0A8J4DDV2</accession>
<feature type="compositionally biased region" description="Gly residues" evidence="1">
    <location>
        <begin position="1208"/>
        <end position="1223"/>
    </location>
</feature>
<feature type="region of interest" description="Disordered" evidence="1">
    <location>
        <begin position="1"/>
        <end position="33"/>
    </location>
</feature>
<name>A0A8J4DDV2_9CHLO</name>
<feature type="compositionally biased region" description="Basic and acidic residues" evidence="1">
    <location>
        <begin position="650"/>
        <end position="663"/>
    </location>
</feature>
<dbReference type="Proteomes" id="UP000722791">
    <property type="component" value="Unassembled WGS sequence"/>
</dbReference>
<feature type="compositionally biased region" description="Gly residues" evidence="1">
    <location>
        <begin position="514"/>
        <end position="530"/>
    </location>
</feature>
<evidence type="ECO:0000256" key="1">
    <source>
        <dbReference type="SAM" id="MobiDB-lite"/>
    </source>
</evidence>
<feature type="region of interest" description="Disordered" evidence="1">
    <location>
        <begin position="858"/>
        <end position="880"/>
    </location>
</feature>
<feature type="compositionally biased region" description="Gly residues" evidence="1">
    <location>
        <begin position="285"/>
        <end position="295"/>
    </location>
</feature>
<dbReference type="EMBL" id="BNCQ01000005">
    <property type="protein sequence ID" value="GIL98076.1"/>
    <property type="molecule type" value="Genomic_DNA"/>
</dbReference>
<feature type="region of interest" description="Disordered" evidence="1">
    <location>
        <begin position="338"/>
        <end position="395"/>
    </location>
</feature>
<feature type="region of interest" description="Disordered" evidence="1">
    <location>
        <begin position="1083"/>
        <end position="1115"/>
    </location>
</feature>
<evidence type="ECO:0000313" key="3">
    <source>
        <dbReference type="Proteomes" id="UP000722791"/>
    </source>
</evidence>
<gene>
    <name evidence="2" type="ORF">Vretimale_3474</name>
</gene>
<proteinExistence type="predicted"/>